<feature type="chain" id="PRO_5042064392" evidence="1">
    <location>
        <begin position="21"/>
        <end position="80"/>
    </location>
</feature>
<feature type="signal peptide" evidence="1">
    <location>
        <begin position="1"/>
        <end position="20"/>
    </location>
</feature>
<dbReference type="EMBL" id="JAODUO010001138">
    <property type="protein sequence ID" value="KAK2170810.1"/>
    <property type="molecule type" value="Genomic_DNA"/>
</dbReference>
<proteinExistence type="predicted"/>
<gene>
    <name evidence="2" type="ORF">NP493_1139g00020</name>
</gene>
<evidence type="ECO:0000256" key="1">
    <source>
        <dbReference type="SAM" id="SignalP"/>
    </source>
</evidence>
<keyword evidence="3" id="KW-1185">Reference proteome</keyword>
<evidence type="ECO:0000313" key="3">
    <source>
        <dbReference type="Proteomes" id="UP001209878"/>
    </source>
</evidence>
<comment type="caution">
    <text evidence="2">The sequence shown here is derived from an EMBL/GenBank/DDBJ whole genome shotgun (WGS) entry which is preliminary data.</text>
</comment>
<dbReference type="AlphaFoldDB" id="A0AAD9KGR5"/>
<organism evidence="2 3">
    <name type="scientific">Ridgeia piscesae</name>
    <name type="common">Tubeworm</name>
    <dbReference type="NCBI Taxonomy" id="27915"/>
    <lineage>
        <taxon>Eukaryota</taxon>
        <taxon>Metazoa</taxon>
        <taxon>Spiralia</taxon>
        <taxon>Lophotrochozoa</taxon>
        <taxon>Annelida</taxon>
        <taxon>Polychaeta</taxon>
        <taxon>Sedentaria</taxon>
        <taxon>Canalipalpata</taxon>
        <taxon>Sabellida</taxon>
        <taxon>Siboglinidae</taxon>
        <taxon>Ridgeia</taxon>
    </lineage>
</organism>
<evidence type="ECO:0000313" key="2">
    <source>
        <dbReference type="EMBL" id="KAK2170810.1"/>
    </source>
</evidence>
<sequence length="80" mass="9193">MKYIIALLLLLVAMTTCYQGDSDDDGGIACMRWCDESYSETCVSFCKTLYVKSTFECLLECSTSKVKCLRFCEPSTWEWQ</sequence>
<dbReference type="Proteomes" id="UP001209878">
    <property type="component" value="Unassembled WGS sequence"/>
</dbReference>
<name>A0AAD9KGR5_RIDPI</name>
<accession>A0AAD9KGR5</accession>
<protein>
    <submittedName>
        <fullName evidence="2">Uncharacterized protein</fullName>
    </submittedName>
</protein>
<keyword evidence="1" id="KW-0732">Signal</keyword>
<reference evidence="2" key="1">
    <citation type="journal article" date="2023" name="Mol. Biol. Evol.">
        <title>Third-Generation Sequencing Reveals the Adaptive Role of the Epigenome in Three Deep-Sea Polychaetes.</title>
        <authorList>
            <person name="Perez M."/>
            <person name="Aroh O."/>
            <person name="Sun Y."/>
            <person name="Lan Y."/>
            <person name="Juniper S.K."/>
            <person name="Young C.R."/>
            <person name="Angers B."/>
            <person name="Qian P.Y."/>
        </authorList>
    </citation>
    <scope>NUCLEOTIDE SEQUENCE</scope>
    <source>
        <strain evidence="2">R07B-5</strain>
    </source>
</reference>